<dbReference type="OrthoDB" id="6196188at2"/>
<comment type="subcellular location">
    <subcellularLocation>
        <location evidence="1">Membrane</location>
        <topology evidence="1">Multi-pass membrane protein</topology>
    </subcellularLocation>
</comment>
<accession>A0A2G5K841</accession>
<dbReference type="InterPro" id="IPR007267">
    <property type="entry name" value="GtrA_DPMS_TM"/>
</dbReference>
<feature type="transmembrane region" description="Helical" evidence="6">
    <location>
        <begin position="238"/>
        <end position="258"/>
    </location>
</feature>
<keyword evidence="9" id="KW-1185">Reference proteome</keyword>
<dbReference type="GO" id="GO:0000271">
    <property type="term" value="P:polysaccharide biosynthetic process"/>
    <property type="evidence" value="ECO:0007669"/>
    <property type="project" value="InterPro"/>
</dbReference>
<dbReference type="PANTHER" id="PTHR38459:SF1">
    <property type="entry name" value="PROPHAGE BACTOPRENOL-LINKED GLUCOSE TRANSLOCASE HOMOLOG"/>
    <property type="match status" value="1"/>
</dbReference>
<name>A0A2G5K841_9RHOB</name>
<feature type="transmembrane region" description="Helical" evidence="6">
    <location>
        <begin position="405"/>
        <end position="423"/>
    </location>
</feature>
<evidence type="ECO:0000313" key="8">
    <source>
        <dbReference type="EMBL" id="PIB25696.1"/>
    </source>
</evidence>
<protein>
    <recommendedName>
        <fullName evidence="7">GtrA/DPMS transmembrane domain-containing protein</fullName>
    </recommendedName>
</protein>
<evidence type="ECO:0000256" key="2">
    <source>
        <dbReference type="ARBA" id="ARBA00009399"/>
    </source>
</evidence>
<reference evidence="8 9" key="1">
    <citation type="submission" date="2016-08" db="EMBL/GenBank/DDBJ databases">
        <title>Draft genome of Amylibacter sp. strain 4G11.</title>
        <authorList>
            <person name="Wong S.-K."/>
            <person name="Hamasaki K."/>
            <person name="Yoshizawa S."/>
        </authorList>
    </citation>
    <scope>NUCLEOTIDE SEQUENCE [LARGE SCALE GENOMIC DNA]</scope>
    <source>
        <strain evidence="8 9">4G11</strain>
    </source>
</reference>
<comment type="caution">
    <text evidence="8">The sequence shown here is derived from an EMBL/GenBank/DDBJ whole genome shotgun (WGS) entry which is preliminary data.</text>
</comment>
<dbReference type="AlphaFoldDB" id="A0A2G5K841"/>
<feature type="transmembrane region" description="Helical" evidence="6">
    <location>
        <begin position="329"/>
        <end position="348"/>
    </location>
</feature>
<dbReference type="GO" id="GO:0005886">
    <property type="term" value="C:plasma membrane"/>
    <property type="evidence" value="ECO:0007669"/>
    <property type="project" value="TreeGrafter"/>
</dbReference>
<feature type="transmembrane region" description="Helical" evidence="6">
    <location>
        <begin position="429"/>
        <end position="449"/>
    </location>
</feature>
<feature type="transmembrane region" description="Helical" evidence="6">
    <location>
        <begin position="7"/>
        <end position="26"/>
    </location>
</feature>
<evidence type="ECO:0000256" key="3">
    <source>
        <dbReference type="ARBA" id="ARBA00022692"/>
    </source>
</evidence>
<evidence type="ECO:0000256" key="4">
    <source>
        <dbReference type="ARBA" id="ARBA00022989"/>
    </source>
</evidence>
<feature type="transmembrane region" description="Helical" evidence="6">
    <location>
        <begin position="264"/>
        <end position="281"/>
    </location>
</feature>
<keyword evidence="4 6" id="KW-1133">Transmembrane helix</keyword>
<evidence type="ECO:0000256" key="1">
    <source>
        <dbReference type="ARBA" id="ARBA00004141"/>
    </source>
</evidence>
<feature type="transmembrane region" description="Helical" evidence="6">
    <location>
        <begin position="132"/>
        <end position="150"/>
    </location>
</feature>
<keyword evidence="3 6" id="KW-0812">Transmembrane</keyword>
<feature type="transmembrane region" description="Helical" evidence="6">
    <location>
        <begin position="456"/>
        <end position="473"/>
    </location>
</feature>
<feature type="transmembrane region" description="Helical" evidence="6">
    <location>
        <begin position="493"/>
        <end position="511"/>
    </location>
</feature>
<evidence type="ECO:0000313" key="9">
    <source>
        <dbReference type="Proteomes" id="UP000231516"/>
    </source>
</evidence>
<keyword evidence="5 6" id="KW-0472">Membrane</keyword>
<evidence type="ECO:0000256" key="5">
    <source>
        <dbReference type="ARBA" id="ARBA00023136"/>
    </source>
</evidence>
<evidence type="ECO:0000256" key="6">
    <source>
        <dbReference type="SAM" id="Phobius"/>
    </source>
</evidence>
<organism evidence="8 9">
    <name type="scientific">Paramylibacter kogurei</name>
    <dbReference type="NCBI Taxonomy" id="1889778"/>
    <lineage>
        <taxon>Bacteria</taxon>
        <taxon>Pseudomonadati</taxon>
        <taxon>Pseudomonadota</taxon>
        <taxon>Alphaproteobacteria</taxon>
        <taxon>Rhodobacterales</taxon>
        <taxon>Paracoccaceae</taxon>
        <taxon>Paramylibacter</taxon>
    </lineage>
</organism>
<evidence type="ECO:0000259" key="7">
    <source>
        <dbReference type="Pfam" id="PF04138"/>
    </source>
</evidence>
<gene>
    <name evidence="8" type="ORF">BFP76_00765</name>
</gene>
<dbReference type="EMBL" id="MDGM01000009">
    <property type="protein sequence ID" value="PIB25696.1"/>
    <property type="molecule type" value="Genomic_DNA"/>
</dbReference>
<feature type="transmembrane region" description="Helical" evidence="6">
    <location>
        <begin position="95"/>
        <end position="120"/>
    </location>
</feature>
<feature type="transmembrane region" description="Helical" evidence="6">
    <location>
        <begin position="381"/>
        <end position="398"/>
    </location>
</feature>
<comment type="similarity">
    <text evidence="2">Belongs to the GtrA family.</text>
</comment>
<sequence>MIGQIGRFGVVGIVATLLHISAALISKEVFGLIAQTANLIGFGVAFLFSFAGHFRFTFAATGSIEAHFTRFACLSIVAFFLSSTIVYSTTSHLNWPFWASILVVGLTIPFVSFFISKYWAFEDAAHLEKSTISYQVVILLGVQLIAYYYWMSLGDVNHDTGWYLVATQKWLSGAQLYVDIVEVNPPWNFYLTVPVIWLSKLTGLTPSSSHFAFTGFLTLVSLTWVNKLLRRSGGMAKIPALITTQCALMAILITTINQPGQREHIFVLFILPLLFGVYCQVSGDLVSRKERIYLAIFAVLGICIKPHFTLVPLFIAISNSLIQKSFRPIFQIENWIMFAGCLFYLIFARLVHPEFFAELLPVTFAVYGEFGFGISRVISRIPIYIILLLFLCCISVARNGKISQGPLIFAAAVFSSYVIYWVQATGFNYQSYPFFIFSLIFCVVAVLNGASNAQKILFALAALVMAWSIPIKVRYSNGFKFEVRQHLTGIPQASSVLFLSTNVSAGFPIVMQENLNWASRFPAQWFLPGALSKLVGVDCTKETDHCAQMNAILDQNREANTNDLINSNAEIIIVDNRQRKSYIKGTNFDYIDFMSADKRFVKEFQNFELFLETKRLKSWRRKH</sequence>
<feature type="transmembrane region" description="Helical" evidence="6">
    <location>
        <begin position="293"/>
        <end position="317"/>
    </location>
</feature>
<dbReference type="Proteomes" id="UP000231516">
    <property type="component" value="Unassembled WGS sequence"/>
</dbReference>
<feature type="transmembrane region" description="Helical" evidence="6">
    <location>
        <begin position="355"/>
        <end position="375"/>
    </location>
</feature>
<dbReference type="PANTHER" id="PTHR38459">
    <property type="entry name" value="PROPHAGE BACTOPRENOL-LINKED GLUCOSE TRANSLOCASE HOMOLOG"/>
    <property type="match status" value="1"/>
</dbReference>
<dbReference type="Pfam" id="PF04138">
    <property type="entry name" value="GtrA_DPMS_TM"/>
    <property type="match status" value="1"/>
</dbReference>
<feature type="transmembrane region" description="Helical" evidence="6">
    <location>
        <begin position="68"/>
        <end position="89"/>
    </location>
</feature>
<feature type="transmembrane region" description="Helical" evidence="6">
    <location>
        <begin position="207"/>
        <end position="226"/>
    </location>
</feature>
<feature type="transmembrane region" description="Helical" evidence="6">
    <location>
        <begin position="32"/>
        <end position="56"/>
    </location>
</feature>
<feature type="domain" description="GtrA/DPMS transmembrane" evidence="7">
    <location>
        <begin position="7"/>
        <end position="121"/>
    </location>
</feature>
<proteinExistence type="inferred from homology"/>
<dbReference type="RefSeq" id="WP_099592081.1">
    <property type="nucleotide sequence ID" value="NZ_MDGM01000009.1"/>
</dbReference>
<dbReference type="InterPro" id="IPR051401">
    <property type="entry name" value="GtrA_CellWall_Glycosyl"/>
</dbReference>